<dbReference type="EMBL" id="JAMYZZ010000011">
    <property type="protein sequence ID" value="MCP1258530.1"/>
    <property type="molecule type" value="Genomic_DNA"/>
</dbReference>
<protein>
    <submittedName>
        <fullName evidence="1">Uncharacterized protein</fullName>
    </submittedName>
</protein>
<comment type="caution">
    <text evidence="1">The sequence shown here is derived from an EMBL/GenBank/DDBJ whole genome shotgun (WGS) entry which is preliminary data.</text>
</comment>
<accession>A0ABT1F022</accession>
<dbReference type="Proteomes" id="UP001523528">
    <property type="component" value="Unassembled WGS sequence"/>
</dbReference>
<dbReference type="RefSeq" id="WP_253543888.1">
    <property type="nucleotide sequence ID" value="NZ_JAMYZY010000023.1"/>
</dbReference>
<gene>
    <name evidence="1" type="ORF">NKW50_07990</name>
</gene>
<evidence type="ECO:0000313" key="1">
    <source>
        <dbReference type="EMBL" id="MCP1258530.1"/>
    </source>
</evidence>
<sequence length="162" mass="17776">MEMDKSDQAAQRIIARNKKIIALRRAGMTLLDISKEVGLSKGYVGALLIAADVIIHVRRDGGGGVLGERIERIMPFVRKGMSAREISEHLQISVHTLKRWYGPAKKIAQEENPALFQEQATNPEESPNARSALGGAVLPVGHPIAVDAMWCGLEKYREPLAL</sequence>
<proteinExistence type="predicted"/>
<reference evidence="1 2" key="1">
    <citation type="submission" date="2022-06" db="EMBL/GenBank/DDBJ databases">
        <title>Acetobacer genomes from food samples.</title>
        <authorList>
            <person name="Sombolestani A."/>
        </authorList>
    </citation>
    <scope>NUCLEOTIDE SEQUENCE [LARGE SCALE GENOMIC DNA]</scope>
    <source>
        <strain evidence="1 2">R-83285</strain>
    </source>
</reference>
<organism evidence="1 2">
    <name type="scientific">Acetobacter lambici</name>
    <dbReference type="NCBI Taxonomy" id="1332824"/>
    <lineage>
        <taxon>Bacteria</taxon>
        <taxon>Pseudomonadati</taxon>
        <taxon>Pseudomonadota</taxon>
        <taxon>Alphaproteobacteria</taxon>
        <taxon>Acetobacterales</taxon>
        <taxon>Acetobacteraceae</taxon>
        <taxon>Acetobacter</taxon>
    </lineage>
</organism>
<name>A0ABT1F022_9PROT</name>
<keyword evidence="2" id="KW-1185">Reference proteome</keyword>
<evidence type="ECO:0000313" key="2">
    <source>
        <dbReference type="Proteomes" id="UP001523528"/>
    </source>
</evidence>